<comment type="subcellular location">
    <subcellularLocation>
        <location evidence="1">Cell membrane</location>
        <topology evidence="1">Multi-pass membrane protein</topology>
    </subcellularLocation>
</comment>
<keyword evidence="2" id="KW-1003">Cell membrane</keyword>
<reference evidence="9 10" key="1">
    <citation type="submission" date="2020-11" db="EMBL/GenBank/DDBJ databases">
        <authorList>
            <person name="Kim M.K."/>
        </authorList>
    </citation>
    <scope>NUCLEOTIDE SEQUENCE [LARGE SCALE GENOMIC DNA]</scope>
    <source>
        <strain evidence="9 10">BT683</strain>
    </source>
</reference>
<feature type="transmembrane region" description="Helical" evidence="6">
    <location>
        <begin position="379"/>
        <end position="402"/>
    </location>
</feature>
<evidence type="ECO:0000313" key="9">
    <source>
        <dbReference type="EMBL" id="MBF9236953.1"/>
    </source>
</evidence>
<dbReference type="PANTHER" id="PTHR30572">
    <property type="entry name" value="MEMBRANE COMPONENT OF TRANSPORTER-RELATED"/>
    <property type="match status" value="1"/>
</dbReference>
<dbReference type="Pfam" id="PF12704">
    <property type="entry name" value="MacB_PCD"/>
    <property type="match status" value="1"/>
</dbReference>
<evidence type="ECO:0000256" key="1">
    <source>
        <dbReference type="ARBA" id="ARBA00004651"/>
    </source>
</evidence>
<protein>
    <submittedName>
        <fullName evidence="9">ABC transporter permease</fullName>
    </submittedName>
</protein>
<evidence type="ECO:0000259" key="7">
    <source>
        <dbReference type="Pfam" id="PF02687"/>
    </source>
</evidence>
<feature type="transmembrane region" description="Helical" evidence="6">
    <location>
        <begin position="331"/>
        <end position="359"/>
    </location>
</feature>
<evidence type="ECO:0000256" key="5">
    <source>
        <dbReference type="ARBA" id="ARBA00023136"/>
    </source>
</evidence>
<feature type="transmembrane region" description="Helical" evidence="6">
    <location>
        <begin position="748"/>
        <end position="766"/>
    </location>
</feature>
<dbReference type="RefSeq" id="WP_196281321.1">
    <property type="nucleotide sequence ID" value="NZ_JADQDQ010000002.1"/>
</dbReference>
<feature type="transmembrane region" description="Helical" evidence="6">
    <location>
        <begin position="20"/>
        <end position="41"/>
    </location>
</feature>
<sequence length="785" mass="86555">MLQHSLLLIYRNFKRFKTTFFINLVGLSVGLVGALTIYLWVHDEWSFDRYHATTGRLFRVLENQRTAEGINTYGTAPLLAEALAEEMPEIQYAAVATPPNFFPGFTLVAKGKTVRADAKFAGKDFFHIFSYNLQQGDASQVLANKTAAVLSQEMAAALFGTAANAVGKTVEWQLADLKQTVVVTGVFGPIPVNSTDQFDVVLSFDAFKGIMKMGESIDWAQDGPFNTFVVLHEGADAVRFQTKISGLLQRKLATNKKRALLVQPYADIYLHGEYTNGIPSGGRIEYVQLFSAIAVFILVIACINFMNLATAKASRRLKEIGVKKTLGASRFSLVAHYLAESVLMSFIALLIALALVELLLPQFNAITSKQLALSFQPHLVLSALGITLITGLLAGSYPAIYLSGLRPVEVLKGQLAGSVADLWTRKGLVVFQFMLSVLFIVCVWVIQRQLAFVESKDLGYNRNGIMSFEAAGRAAKQPKTFLAELKRLPGVVNASGMWGSLVGTYGAGRPVEWEGRKILANNLGVNYDMLETLGITLKEGRSFSPQFRADTMQIIVNEALVASLGLQNPVGQLLDNQRIVGVARDFHYESLHEKVKPFIFRLEPLTAGTILVRLAPGREQEAIGRIQQFYAAFNPGQALLTYHFLDDDYQAQYVAERRVGVLAQYFAGLAILISCLGLFGLTAFTAERRRKEIGIRKVLGASEFSIVYLLSSDLTKLVGVAILLALPVSYVVVKQWLESFEYRISLEYWYFLGAGLVAVSVAWLTIGAQAWKASRTNPTLCLRDE</sequence>
<keyword evidence="3 6" id="KW-0812">Transmembrane</keyword>
<dbReference type="InterPro" id="IPR025857">
    <property type="entry name" value="MacB_PCD"/>
</dbReference>
<evidence type="ECO:0000313" key="10">
    <source>
        <dbReference type="Proteomes" id="UP000597617"/>
    </source>
</evidence>
<accession>A0ABS0IF29</accession>
<keyword evidence="10" id="KW-1185">Reference proteome</keyword>
<dbReference type="PANTHER" id="PTHR30572:SF18">
    <property type="entry name" value="ABC-TYPE MACROLIDE FAMILY EXPORT SYSTEM PERMEASE COMPONENT 2"/>
    <property type="match status" value="1"/>
</dbReference>
<feature type="transmembrane region" description="Helical" evidence="6">
    <location>
        <begin position="289"/>
        <end position="310"/>
    </location>
</feature>
<keyword evidence="5 6" id="KW-0472">Membrane</keyword>
<comment type="caution">
    <text evidence="9">The sequence shown here is derived from an EMBL/GenBank/DDBJ whole genome shotgun (WGS) entry which is preliminary data.</text>
</comment>
<dbReference type="InterPro" id="IPR050250">
    <property type="entry name" value="Macrolide_Exporter_MacB"/>
</dbReference>
<dbReference type="InterPro" id="IPR003838">
    <property type="entry name" value="ABC3_permease_C"/>
</dbReference>
<feature type="transmembrane region" description="Helical" evidence="6">
    <location>
        <begin position="665"/>
        <end position="686"/>
    </location>
</feature>
<name>A0ABS0IF29_9BACT</name>
<feature type="domain" description="MacB-like periplasmic core" evidence="8">
    <location>
        <begin position="21"/>
        <end position="244"/>
    </location>
</feature>
<feature type="domain" description="ABC3 transporter permease C-terminal" evidence="7">
    <location>
        <begin position="292"/>
        <end position="404"/>
    </location>
</feature>
<evidence type="ECO:0000256" key="6">
    <source>
        <dbReference type="SAM" id="Phobius"/>
    </source>
</evidence>
<keyword evidence="4 6" id="KW-1133">Transmembrane helix</keyword>
<feature type="transmembrane region" description="Helical" evidence="6">
    <location>
        <begin position="428"/>
        <end position="446"/>
    </location>
</feature>
<proteinExistence type="predicted"/>
<feature type="domain" description="ABC3 transporter permease C-terminal" evidence="7">
    <location>
        <begin position="666"/>
        <end position="778"/>
    </location>
</feature>
<gene>
    <name evidence="9" type="ORF">I2I05_06055</name>
</gene>
<evidence type="ECO:0000256" key="3">
    <source>
        <dbReference type="ARBA" id="ARBA00022692"/>
    </source>
</evidence>
<dbReference type="Pfam" id="PF02687">
    <property type="entry name" value="FtsX"/>
    <property type="match status" value="2"/>
</dbReference>
<dbReference type="Proteomes" id="UP000597617">
    <property type="component" value="Unassembled WGS sequence"/>
</dbReference>
<evidence type="ECO:0000256" key="2">
    <source>
        <dbReference type="ARBA" id="ARBA00022475"/>
    </source>
</evidence>
<dbReference type="EMBL" id="JADQDQ010000002">
    <property type="protein sequence ID" value="MBF9236953.1"/>
    <property type="molecule type" value="Genomic_DNA"/>
</dbReference>
<organism evidence="9 10">
    <name type="scientific">Hymenobacter jeongseonensis</name>
    <dbReference type="NCBI Taxonomy" id="2791027"/>
    <lineage>
        <taxon>Bacteria</taxon>
        <taxon>Pseudomonadati</taxon>
        <taxon>Bacteroidota</taxon>
        <taxon>Cytophagia</taxon>
        <taxon>Cytophagales</taxon>
        <taxon>Hymenobacteraceae</taxon>
        <taxon>Hymenobacter</taxon>
    </lineage>
</organism>
<evidence type="ECO:0000259" key="8">
    <source>
        <dbReference type="Pfam" id="PF12704"/>
    </source>
</evidence>
<feature type="transmembrane region" description="Helical" evidence="6">
    <location>
        <begin position="706"/>
        <end position="728"/>
    </location>
</feature>
<evidence type="ECO:0000256" key="4">
    <source>
        <dbReference type="ARBA" id="ARBA00022989"/>
    </source>
</evidence>